<protein>
    <submittedName>
        <fullName evidence="1">Uncharacterized protein</fullName>
    </submittedName>
</protein>
<gene>
    <name evidence="1" type="ORF">BDA99DRAFT_542855</name>
</gene>
<proteinExistence type="predicted"/>
<reference evidence="1" key="2">
    <citation type="submission" date="2023-02" db="EMBL/GenBank/DDBJ databases">
        <authorList>
            <consortium name="DOE Joint Genome Institute"/>
            <person name="Mondo S.J."/>
            <person name="Chang Y."/>
            <person name="Wang Y."/>
            <person name="Ahrendt S."/>
            <person name="Andreopoulos W."/>
            <person name="Barry K."/>
            <person name="Beard J."/>
            <person name="Benny G.L."/>
            <person name="Blankenship S."/>
            <person name="Bonito G."/>
            <person name="Cuomo C."/>
            <person name="Desiro A."/>
            <person name="Gervers K.A."/>
            <person name="Hundley H."/>
            <person name="Kuo A."/>
            <person name="LaButti K."/>
            <person name="Lang B.F."/>
            <person name="Lipzen A."/>
            <person name="O'Donnell K."/>
            <person name="Pangilinan J."/>
            <person name="Reynolds N."/>
            <person name="Sandor L."/>
            <person name="Smith M.W."/>
            <person name="Tsang A."/>
            <person name="Grigoriev I.V."/>
            <person name="Stajich J.E."/>
            <person name="Spatafora J.W."/>
        </authorList>
    </citation>
    <scope>NUCLEOTIDE SEQUENCE</scope>
    <source>
        <strain evidence="1">RSA 2281</strain>
    </source>
</reference>
<evidence type="ECO:0000313" key="1">
    <source>
        <dbReference type="EMBL" id="KAI9247717.1"/>
    </source>
</evidence>
<evidence type="ECO:0000313" key="2">
    <source>
        <dbReference type="Proteomes" id="UP001209540"/>
    </source>
</evidence>
<organism evidence="1 2">
    <name type="scientific">Phascolomyces articulosus</name>
    <dbReference type="NCBI Taxonomy" id="60185"/>
    <lineage>
        <taxon>Eukaryota</taxon>
        <taxon>Fungi</taxon>
        <taxon>Fungi incertae sedis</taxon>
        <taxon>Mucoromycota</taxon>
        <taxon>Mucoromycotina</taxon>
        <taxon>Mucoromycetes</taxon>
        <taxon>Mucorales</taxon>
        <taxon>Lichtheimiaceae</taxon>
        <taxon>Phascolomyces</taxon>
    </lineage>
</organism>
<sequence length="197" mass="22937">MLVYNSMSDTDDMYDNNINKDREKNIAISTNIYIHTKWYSGTHYQDQETTCLYILIFQSLRHSPFVTYGSIRFNFIEKLGQFAMALFEQGLFYQFVDQGVQKFSVNFIIVYLPRTLTSEHNKITKTEIDEEAVAELSQSLQKQKHKSIRSITLDYMDYLGIETLTSLAVIQGLKQLDLKEVPYYIASTCMDVLLECL</sequence>
<dbReference type="AlphaFoldDB" id="A0AAD5JZB8"/>
<comment type="caution">
    <text evidence="1">The sequence shown here is derived from an EMBL/GenBank/DDBJ whole genome shotgun (WGS) entry which is preliminary data.</text>
</comment>
<reference evidence="1" key="1">
    <citation type="journal article" date="2022" name="IScience">
        <title>Evolution of zygomycete secretomes and the origins of terrestrial fungal ecologies.</title>
        <authorList>
            <person name="Chang Y."/>
            <person name="Wang Y."/>
            <person name="Mondo S."/>
            <person name="Ahrendt S."/>
            <person name="Andreopoulos W."/>
            <person name="Barry K."/>
            <person name="Beard J."/>
            <person name="Benny G.L."/>
            <person name="Blankenship S."/>
            <person name="Bonito G."/>
            <person name="Cuomo C."/>
            <person name="Desiro A."/>
            <person name="Gervers K.A."/>
            <person name="Hundley H."/>
            <person name="Kuo A."/>
            <person name="LaButti K."/>
            <person name="Lang B.F."/>
            <person name="Lipzen A."/>
            <person name="O'Donnell K."/>
            <person name="Pangilinan J."/>
            <person name="Reynolds N."/>
            <person name="Sandor L."/>
            <person name="Smith M.E."/>
            <person name="Tsang A."/>
            <person name="Grigoriev I.V."/>
            <person name="Stajich J.E."/>
            <person name="Spatafora J.W."/>
        </authorList>
    </citation>
    <scope>NUCLEOTIDE SEQUENCE</scope>
    <source>
        <strain evidence="1">RSA 2281</strain>
    </source>
</reference>
<name>A0AAD5JZB8_9FUNG</name>
<keyword evidence="2" id="KW-1185">Reference proteome</keyword>
<dbReference type="Proteomes" id="UP001209540">
    <property type="component" value="Unassembled WGS sequence"/>
</dbReference>
<dbReference type="EMBL" id="JAIXMP010000041">
    <property type="protein sequence ID" value="KAI9247717.1"/>
    <property type="molecule type" value="Genomic_DNA"/>
</dbReference>
<accession>A0AAD5JZB8</accession>